<feature type="active site" description="Proton acceptor" evidence="4">
    <location>
        <position position="454"/>
    </location>
</feature>
<feature type="short sequence motif" description="DGA/G" evidence="4">
    <location>
        <begin position="454"/>
        <end position="456"/>
    </location>
</feature>
<protein>
    <submittedName>
        <fullName evidence="7">Protein kinase subdomain-containing protein</fullName>
    </submittedName>
</protein>
<proteinExistence type="predicted"/>
<keyword evidence="3 4" id="KW-0443">Lipid metabolism</keyword>
<keyword evidence="2 4" id="KW-0442">Lipid degradation</keyword>
<evidence type="ECO:0000259" key="6">
    <source>
        <dbReference type="PROSITE" id="PS51635"/>
    </source>
</evidence>
<feature type="compositionally biased region" description="Low complexity" evidence="5">
    <location>
        <begin position="627"/>
        <end position="638"/>
    </location>
</feature>
<dbReference type="Gene3D" id="3.40.1090.10">
    <property type="entry name" value="Cytosolic phospholipase A2 catalytic domain"/>
    <property type="match status" value="1"/>
</dbReference>
<feature type="short sequence motif" description="GXGXXG" evidence="4">
    <location>
        <begin position="239"/>
        <end position="244"/>
    </location>
</feature>
<feature type="compositionally biased region" description="Basic and acidic residues" evidence="5">
    <location>
        <begin position="616"/>
        <end position="626"/>
    </location>
</feature>
<evidence type="ECO:0000256" key="4">
    <source>
        <dbReference type="PROSITE-ProRule" id="PRU01161"/>
    </source>
</evidence>
<dbReference type="InterPro" id="IPR016035">
    <property type="entry name" value="Acyl_Trfase/lysoPLipase"/>
</dbReference>
<dbReference type="STRING" id="1213859.L2GAN1"/>
<sequence>MEGNHHQEWKKYPAFPLTDAATAENGDYVIHSDSTADIEAVDAEVQSKVWFRSPRLDADTIKRINRIQLHTKSSDQGQCLDKEAGTWTWFEIAIMADEQAETPRIKDGIKLTWESHLNVQAQSVPEERAGREFRTGEKMFGALEEGNVLAVQICAQYRDWAIYAEEGYLAIELGNPTDHTPVNFENVVSRTKSFQHAIMEMNEVLYPGMEQRRLPDIVFNASRIDTSETHQLRVLVIDGGGVRGLAALHILNKIMIRAHGEDYDAKNIKPCDVFDMICGTSTGGLIAIMLGRMKMKVSDCIKEYENFMDKVFPRGILDNKFLNDIPGVGYLLSGLSWVRETFNEISKGEKWASDELENSIKTAMRTYMQDQEGKPADPEQVLLKDDDNAKCKVFVTATRKQDANSTAPVLLRSYVNPVEKNKLPTIKLWEAARATSAAPLYFKHVTVGEYTLVDGGLQANNPLGWAWNEVMTTFGPARTTSCFLSIGTGAAEAKAIPTIGLNWDLLKIKAAFLDALSALTTNTEITNVLFRSLINNFAPQSGIKKYWRFNVGDGWVDLVKKNDSWVAQSDSDPKPFDIALDDSGKKREIADEAIKYMNADGKNQLNKIEDCAAALRDRSSKDDDARSLATAPVPTSSLPTPPPDKTTFEEGAH</sequence>
<dbReference type="SUPFAM" id="SSF52151">
    <property type="entry name" value="FabD/lysophospholipase-like"/>
    <property type="match status" value="1"/>
</dbReference>
<dbReference type="GO" id="GO:0016042">
    <property type="term" value="P:lipid catabolic process"/>
    <property type="evidence" value="ECO:0007669"/>
    <property type="project" value="UniProtKB-UniRule"/>
</dbReference>
<dbReference type="PROSITE" id="PS51635">
    <property type="entry name" value="PNPLA"/>
    <property type="match status" value="1"/>
</dbReference>
<accession>L2GAN1</accession>
<keyword evidence="7" id="KW-0418">Kinase</keyword>
<dbReference type="GO" id="GO:0016301">
    <property type="term" value="F:kinase activity"/>
    <property type="evidence" value="ECO:0007669"/>
    <property type="project" value="UniProtKB-KW"/>
</dbReference>
<feature type="active site" description="Nucleophile" evidence="4">
    <location>
        <position position="281"/>
    </location>
</feature>
<dbReference type="Pfam" id="PF01734">
    <property type="entry name" value="Patatin"/>
    <property type="match status" value="1"/>
</dbReference>
<dbReference type="PANTHER" id="PTHR24185">
    <property type="entry name" value="CALCIUM-INDEPENDENT PHOSPHOLIPASE A2-GAMMA"/>
    <property type="match status" value="1"/>
</dbReference>
<dbReference type="GO" id="GO:0016020">
    <property type="term" value="C:membrane"/>
    <property type="evidence" value="ECO:0007669"/>
    <property type="project" value="TreeGrafter"/>
</dbReference>
<evidence type="ECO:0000256" key="3">
    <source>
        <dbReference type="ARBA" id="ARBA00023098"/>
    </source>
</evidence>
<feature type="short sequence motif" description="GXSXG" evidence="4">
    <location>
        <begin position="279"/>
        <end position="283"/>
    </location>
</feature>
<keyword evidence="7" id="KW-0808">Transferase</keyword>
<evidence type="ECO:0000256" key="5">
    <source>
        <dbReference type="SAM" id="MobiDB-lite"/>
    </source>
</evidence>
<dbReference type="GO" id="GO:0047499">
    <property type="term" value="F:calcium-independent phospholipase A2 activity"/>
    <property type="evidence" value="ECO:0007669"/>
    <property type="project" value="TreeGrafter"/>
</dbReference>
<dbReference type="EMBL" id="KB020558">
    <property type="protein sequence ID" value="ELA35719.1"/>
    <property type="molecule type" value="Genomic_DNA"/>
</dbReference>
<organism evidence="7">
    <name type="scientific">Colletotrichum fructicola (strain Nara gc5)</name>
    <name type="common">Anthracnose fungus</name>
    <name type="synonym">Colletotrichum gloeosporioides (strain Nara gc5)</name>
    <dbReference type="NCBI Taxonomy" id="1213859"/>
    <lineage>
        <taxon>Eukaryota</taxon>
        <taxon>Fungi</taxon>
        <taxon>Dikarya</taxon>
        <taxon>Ascomycota</taxon>
        <taxon>Pezizomycotina</taxon>
        <taxon>Sordariomycetes</taxon>
        <taxon>Hypocreomycetidae</taxon>
        <taxon>Glomerellales</taxon>
        <taxon>Glomerellaceae</taxon>
        <taxon>Colletotrichum</taxon>
        <taxon>Colletotrichum gloeosporioides species complex</taxon>
    </lineage>
</organism>
<feature type="region of interest" description="Disordered" evidence="5">
    <location>
        <begin position="616"/>
        <end position="653"/>
    </location>
</feature>
<name>L2GAN1_COLFN</name>
<evidence type="ECO:0000313" key="7">
    <source>
        <dbReference type="EMBL" id="ELA35719.1"/>
    </source>
</evidence>
<keyword evidence="1 4" id="KW-0378">Hydrolase</keyword>
<dbReference type="HOGENOM" id="CLU_022435_0_0_1"/>
<evidence type="ECO:0000256" key="2">
    <source>
        <dbReference type="ARBA" id="ARBA00022963"/>
    </source>
</evidence>
<gene>
    <name evidence="7" type="ORF">CGGC5_88</name>
</gene>
<dbReference type="PANTHER" id="PTHR24185:SF1">
    <property type="entry name" value="CALCIUM-INDEPENDENT PHOSPHOLIPASE A2-GAMMA"/>
    <property type="match status" value="1"/>
</dbReference>
<dbReference type="GO" id="GO:0046486">
    <property type="term" value="P:glycerolipid metabolic process"/>
    <property type="evidence" value="ECO:0007669"/>
    <property type="project" value="UniProtKB-ARBA"/>
</dbReference>
<dbReference type="GO" id="GO:0019369">
    <property type="term" value="P:arachidonate metabolic process"/>
    <property type="evidence" value="ECO:0007669"/>
    <property type="project" value="TreeGrafter"/>
</dbReference>
<reference evidence="7" key="1">
    <citation type="submission" date="2012-08" db="EMBL/GenBank/DDBJ databases">
        <title>Genome analysis of Colletotrichum orbiculare and Colletotrichum fructicola.</title>
        <authorList>
            <person name="Gan P.H.P."/>
            <person name="Ikeda K."/>
            <person name="Irieda H."/>
            <person name="Narusaka M."/>
            <person name="O'Connell R.J."/>
            <person name="Narusaka Y."/>
            <person name="Takano Y."/>
            <person name="Kubo Y."/>
            <person name="Shirasu K."/>
        </authorList>
    </citation>
    <scope>NUCLEOTIDE SEQUENCE</scope>
    <source>
        <strain evidence="7">Nara gc5</strain>
    </source>
</reference>
<evidence type="ECO:0000256" key="1">
    <source>
        <dbReference type="ARBA" id="ARBA00022801"/>
    </source>
</evidence>
<dbReference type="AlphaFoldDB" id="L2GAN1"/>
<feature type="domain" description="PNPLA" evidence="6">
    <location>
        <begin position="235"/>
        <end position="467"/>
    </location>
</feature>
<dbReference type="InterPro" id="IPR002641">
    <property type="entry name" value="PNPLA_dom"/>
</dbReference>